<organism evidence="4 5">
    <name type="scientific">Amborella trichopoda</name>
    <dbReference type="NCBI Taxonomy" id="13333"/>
    <lineage>
        <taxon>Eukaryota</taxon>
        <taxon>Viridiplantae</taxon>
        <taxon>Streptophyta</taxon>
        <taxon>Embryophyta</taxon>
        <taxon>Tracheophyta</taxon>
        <taxon>Spermatophyta</taxon>
        <taxon>Magnoliopsida</taxon>
        <taxon>Amborellales</taxon>
        <taxon>Amborellaceae</taxon>
        <taxon>Amborella</taxon>
    </lineage>
</organism>
<evidence type="ECO:0000313" key="4">
    <source>
        <dbReference type="EMBL" id="ERM94307.1"/>
    </source>
</evidence>
<keyword evidence="2" id="KW-0806">Transcription termination</keyword>
<dbReference type="Proteomes" id="UP000017836">
    <property type="component" value="Unassembled WGS sequence"/>
</dbReference>
<keyword evidence="3" id="KW-0809">Transit peptide</keyword>
<dbReference type="Gramene" id="ERM94307">
    <property type="protein sequence ID" value="ERM94307"/>
    <property type="gene ID" value="AMTR_s00010p00236250"/>
</dbReference>
<protein>
    <submittedName>
        <fullName evidence="4">Uncharacterized protein</fullName>
    </submittedName>
</protein>
<proteinExistence type="inferred from homology"/>
<dbReference type="InterPro" id="IPR003690">
    <property type="entry name" value="MTERF"/>
</dbReference>
<sequence length="105" mass="12131">MESQGFKGSKMTALLLSRPKLLDQEPSRLKQLTEKVKKLGIDPGSKIYPHVVAIMSSMSNKTWQRKIELFKTFGWSKEDVLASFRKKPLILESLRRSCRRPWLIG</sequence>
<dbReference type="EMBL" id="KI397513">
    <property type="protein sequence ID" value="ERM94307.1"/>
    <property type="molecule type" value="Genomic_DNA"/>
</dbReference>
<reference evidence="5" key="1">
    <citation type="journal article" date="2013" name="Science">
        <title>The Amborella genome and the evolution of flowering plants.</title>
        <authorList>
            <consortium name="Amborella Genome Project"/>
        </authorList>
    </citation>
    <scope>NUCLEOTIDE SEQUENCE [LARGE SCALE GENOMIC DNA]</scope>
</reference>
<evidence type="ECO:0000313" key="5">
    <source>
        <dbReference type="Proteomes" id="UP000017836"/>
    </source>
</evidence>
<evidence type="ECO:0000256" key="3">
    <source>
        <dbReference type="ARBA" id="ARBA00022946"/>
    </source>
</evidence>
<dbReference type="PANTHER" id="PTHR13068:SF236">
    <property type="entry name" value="OS02G0749800 PROTEIN"/>
    <property type="match status" value="1"/>
</dbReference>
<dbReference type="AlphaFoldDB" id="W1NEV4"/>
<keyword evidence="5" id="KW-1185">Reference proteome</keyword>
<name>W1NEV4_AMBTC</name>
<accession>W1NEV4</accession>
<dbReference type="Gene3D" id="1.25.70.10">
    <property type="entry name" value="Transcription termination factor 3, mitochondrial"/>
    <property type="match status" value="1"/>
</dbReference>
<comment type="similarity">
    <text evidence="1">Belongs to the mTERF family.</text>
</comment>
<keyword evidence="2" id="KW-0804">Transcription</keyword>
<dbReference type="GO" id="GO:0006353">
    <property type="term" value="P:DNA-templated transcription termination"/>
    <property type="evidence" value="ECO:0007669"/>
    <property type="project" value="UniProtKB-KW"/>
</dbReference>
<dbReference type="PANTHER" id="PTHR13068">
    <property type="entry name" value="CGI-12 PROTEIN-RELATED"/>
    <property type="match status" value="1"/>
</dbReference>
<gene>
    <name evidence="4" type="ORF">AMTR_s00010p00236250</name>
</gene>
<dbReference type="Pfam" id="PF02536">
    <property type="entry name" value="mTERF"/>
    <property type="match status" value="1"/>
</dbReference>
<keyword evidence="2" id="KW-0805">Transcription regulation</keyword>
<dbReference type="InterPro" id="IPR038538">
    <property type="entry name" value="MTERF_sf"/>
</dbReference>
<dbReference type="HOGENOM" id="CLU_2240200_0_0_1"/>
<dbReference type="GO" id="GO:0003676">
    <property type="term" value="F:nucleic acid binding"/>
    <property type="evidence" value="ECO:0007669"/>
    <property type="project" value="InterPro"/>
</dbReference>
<evidence type="ECO:0000256" key="2">
    <source>
        <dbReference type="ARBA" id="ARBA00022472"/>
    </source>
</evidence>
<evidence type="ECO:0000256" key="1">
    <source>
        <dbReference type="ARBA" id="ARBA00007692"/>
    </source>
</evidence>